<evidence type="ECO:0000259" key="3">
    <source>
        <dbReference type="Pfam" id="PF20434"/>
    </source>
</evidence>
<dbReference type="InterPro" id="IPR050300">
    <property type="entry name" value="GDXG_lipolytic_enzyme"/>
</dbReference>
<dbReference type="PANTHER" id="PTHR48081:SF6">
    <property type="entry name" value="PEPTIDASE S9 PROLYL OLIGOPEPTIDASE CATALYTIC DOMAIN-CONTAINING PROTEIN"/>
    <property type="match status" value="1"/>
</dbReference>
<evidence type="ECO:0000256" key="1">
    <source>
        <dbReference type="ARBA" id="ARBA00022801"/>
    </source>
</evidence>
<protein>
    <submittedName>
        <fullName evidence="4">Alpha/beta hydrolase</fullName>
    </submittedName>
</protein>
<gene>
    <name evidence="4" type="ORF">H5P28_15295</name>
</gene>
<evidence type="ECO:0000256" key="2">
    <source>
        <dbReference type="SAM" id="SignalP"/>
    </source>
</evidence>
<feature type="chain" id="PRO_5033041660" evidence="2">
    <location>
        <begin position="21"/>
        <end position="303"/>
    </location>
</feature>
<dbReference type="Proteomes" id="UP000546464">
    <property type="component" value="Unassembled WGS sequence"/>
</dbReference>
<evidence type="ECO:0000313" key="4">
    <source>
        <dbReference type="EMBL" id="MBC2595632.1"/>
    </source>
</evidence>
<dbReference type="GO" id="GO:0016787">
    <property type="term" value="F:hydrolase activity"/>
    <property type="evidence" value="ECO:0007669"/>
    <property type="project" value="UniProtKB-KW"/>
</dbReference>
<dbReference type="SUPFAM" id="SSF53474">
    <property type="entry name" value="alpha/beta-Hydrolases"/>
    <property type="match status" value="1"/>
</dbReference>
<dbReference type="InterPro" id="IPR029058">
    <property type="entry name" value="AB_hydrolase_fold"/>
</dbReference>
<dbReference type="AlphaFoldDB" id="A0A842HGT6"/>
<reference evidence="4 5" key="1">
    <citation type="submission" date="2020-07" db="EMBL/GenBank/DDBJ databases">
        <authorList>
            <person name="Feng X."/>
        </authorList>
    </citation>
    <scope>NUCLEOTIDE SEQUENCE [LARGE SCALE GENOMIC DNA]</scope>
    <source>
        <strain evidence="4 5">JCM31066</strain>
    </source>
</reference>
<organism evidence="4 5">
    <name type="scientific">Ruficoccus amylovorans</name>
    <dbReference type="NCBI Taxonomy" id="1804625"/>
    <lineage>
        <taxon>Bacteria</taxon>
        <taxon>Pseudomonadati</taxon>
        <taxon>Verrucomicrobiota</taxon>
        <taxon>Opitutia</taxon>
        <taxon>Puniceicoccales</taxon>
        <taxon>Cerasicoccaceae</taxon>
        <taxon>Ruficoccus</taxon>
    </lineage>
</organism>
<accession>A0A842HGT6</accession>
<feature type="signal peptide" evidence="2">
    <location>
        <begin position="1"/>
        <end position="20"/>
    </location>
</feature>
<name>A0A842HGT6_9BACT</name>
<evidence type="ECO:0000313" key="5">
    <source>
        <dbReference type="Proteomes" id="UP000546464"/>
    </source>
</evidence>
<dbReference type="Pfam" id="PF20434">
    <property type="entry name" value="BD-FAE"/>
    <property type="match status" value="1"/>
</dbReference>
<comment type="caution">
    <text evidence="4">The sequence shown here is derived from an EMBL/GenBank/DDBJ whole genome shotgun (WGS) entry which is preliminary data.</text>
</comment>
<dbReference type="EMBL" id="JACHVB010000044">
    <property type="protein sequence ID" value="MBC2595632.1"/>
    <property type="molecule type" value="Genomic_DNA"/>
</dbReference>
<dbReference type="RefSeq" id="WP_185676585.1">
    <property type="nucleotide sequence ID" value="NZ_JACHVB010000044.1"/>
</dbReference>
<feature type="domain" description="BD-FAE-like" evidence="3">
    <location>
        <begin position="69"/>
        <end position="261"/>
    </location>
</feature>
<keyword evidence="1 4" id="KW-0378">Hydrolase</keyword>
<keyword evidence="2" id="KW-0732">Signal</keyword>
<dbReference type="InterPro" id="IPR049492">
    <property type="entry name" value="BD-FAE-like_dom"/>
</dbReference>
<sequence length="303" mass="32686">MKTHLCAALTLALAMTLSLAATPRSGEIVLPITTAGEATPPPELVTYRQKHLDDRGLNRTIRDISQPTLNLFLPEHPLPGHPAVVICPGGGYAAVVYDREGLAIARYLSSQGVAAAVLKYRLPAPDATGDGLPRSQQDALAAIRYLRDHSADLDINPDRIGIMGFSAGGHLAGSTAVFGTREEGTRPDFVALVYPVVSMSDDIAHRGSRDNLLGSAPSEQRLIDFSLDRRVTGDWPPFFLVHATDDKVVVIENSERLATALKEHGVPTVWMPVSSGGHGFSLGRTPESSVWKERFIEWVGQLD</sequence>
<dbReference type="Gene3D" id="3.40.50.1820">
    <property type="entry name" value="alpha/beta hydrolase"/>
    <property type="match status" value="1"/>
</dbReference>
<dbReference type="PANTHER" id="PTHR48081">
    <property type="entry name" value="AB HYDROLASE SUPERFAMILY PROTEIN C4A8.06C"/>
    <property type="match status" value="1"/>
</dbReference>
<keyword evidence="5" id="KW-1185">Reference proteome</keyword>
<proteinExistence type="predicted"/>